<dbReference type="EMBL" id="JAJCIS010000016">
    <property type="protein sequence ID" value="MCB7388933.1"/>
    <property type="molecule type" value="Genomic_DNA"/>
</dbReference>
<gene>
    <name evidence="1" type="ORF">LIZ65_16720</name>
</gene>
<proteinExistence type="predicted"/>
<evidence type="ECO:0000313" key="2">
    <source>
        <dbReference type="Proteomes" id="UP001299546"/>
    </source>
</evidence>
<evidence type="ECO:0000313" key="1">
    <source>
        <dbReference type="EMBL" id="MCB7388933.1"/>
    </source>
</evidence>
<organism evidence="1 2">
    <name type="scientific">Bariatricus massiliensis</name>
    <dbReference type="NCBI Taxonomy" id="1745713"/>
    <lineage>
        <taxon>Bacteria</taxon>
        <taxon>Bacillati</taxon>
        <taxon>Bacillota</taxon>
        <taxon>Clostridia</taxon>
        <taxon>Lachnospirales</taxon>
        <taxon>Lachnospiraceae</taxon>
        <taxon>Bariatricus</taxon>
    </lineage>
</organism>
<protein>
    <recommendedName>
        <fullName evidence="3">Lipoprotein</fullName>
    </recommendedName>
</protein>
<accession>A0ABS8DKI7</accession>
<dbReference type="Proteomes" id="UP001299546">
    <property type="component" value="Unassembled WGS sequence"/>
</dbReference>
<name>A0ABS8DKI7_9FIRM</name>
<evidence type="ECO:0008006" key="3">
    <source>
        <dbReference type="Google" id="ProtNLM"/>
    </source>
</evidence>
<comment type="caution">
    <text evidence="1">The sequence shown here is derived from an EMBL/GenBank/DDBJ whole genome shotgun (WGS) entry which is preliminary data.</text>
</comment>
<reference evidence="1 2" key="1">
    <citation type="submission" date="2021-10" db="EMBL/GenBank/DDBJ databases">
        <title>Collection of gut derived symbiotic bacterial strains cultured from healthy donors.</title>
        <authorList>
            <person name="Lin H."/>
            <person name="Littmann E."/>
            <person name="Kohout C."/>
            <person name="Pamer E.G."/>
        </authorList>
    </citation>
    <scope>NUCLEOTIDE SEQUENCE [LARGE SCALE GENOMIC DNA]</scope>
    <source>
        <strain evidence="1 2">DFI.1.165</strain>
    </source>
</reference>
<keyword evidence="2" id="KW-1185">Reference proteome</keyword>
<sequence length="260" mass="28938">MNRRCIFTMLLVGTICLTGCRLKEEAGEDNSSANMGSSPIQMQEIVNEWEINYDKIEKQNDSSGVCSQILFDSELGIEVDKQITISGVLLCSSGDEIELAAENQMSDRGQIGKILRCQTNSREHILIPDGSNVFVTGQFDDSKDDMLKDCEITVAPEADEKYQPNVMTVLNGENTVLVQGEITRLEKIEQSEPKDFSLYDMYRANAAYRGLISGNGEELPFLCDTDEGLETGKKVALKAVLLTHEDEKILGVQNNYYILD</sequence>
<dbReference type="RefSeq" id="WP_066733461.1">
    <property type="nucleotide sequence ID" value="NZ_JAJCIQ010000016.1"/>
</dbReference>